<comment type="caution">
    <text evidence="2">The sequence shown here is derived from an EMBL/GenBank/DDBJ whole genome shotgun (WGS) entry which is preliminary data.</text>
</comment>
<dbReference type="AlphaFoldDB" id="A0A0F9Y2B8"/>
<accession>A0A0F9Y2B8</accession>
<dbReference type="SUPFAM" id="SSF52540">
    <property type="entry name" value="P-loop containing nucleoside triphosphate hydrolases"/>
    <property type="match status" value="1"/>
</dbReference>
<organism evidence="2">
    <name type="scientific">marine sediment metagenome</name>
    <dbReference type="NCBI Taxonomy" id="412755"/>
    <lineage>
        <taxon>unclassified sequences</taxon>
        <taxon>metagenomes</taxon>
        <taxon>ecological metagenomes</taxon>
    </lineage>
</organism>
<proteinExistence type="predicted"/>
<reference evidence="2" key="1">
    <citation type="journal article" date="2015" name="Nature">
        <title>Complex archaea that bridge the gap between prokaryotes and eukaryotes.</title>
        <authorList>
            <person name="Spang A."/>
            <person name="Saw J.H."/>
            <person name="Jorgensen S.L."/>
            <person name="Zaremba-Niedzwiedzka K."/>
            <person name="Martijn J."/>
            <person name="Lind A.E."/>
            <person name="van Eijk R."/>
            <person name="Schleper C."/>
            <person name="Guy L."/>
            <person name="Ettema T.J."/>
        </authorList>
    </citation>
    <scope>NUCLEOTIDE SEQUENCE</scope>
</reference>
<evidence type="ECO:0000313" key="2">
    <source>
        <dbReference type="EMBL" id="KKO06022.1"/>
    </source>
</evidence>
<name>A0A0F9Y2B8_9ZZZZ</name>
<dbReference type="InterPro" id="IPR027417">
    <property type="entry name" value="P-loop_NTPase"/>
</dbReference>
<feature type="domain" description="Endonuclease GajA/Old nuclease/RecF-like AAA" evidence="1">
    <location>
        <begin position="26"/>
        <end position="371"/>
    </location>
</feature>
<dbReference type="PANTHER" id="PTHR32182:SF0">
    <property type="entry name" value="DNA REPLICATION AND REPAIR PROTEIN RECF"/>
    <property type="match status" value="1"/>
</dbReference>
<evidence type="ECO:0000259" key="1">
    <source>
        <dbReference type="Pfam" id="PF13175"/>
    </source>
</evidence>
<dbReference type="GO" id="GO:0006302">
    <property type="term" value="P:double-strand break repair"/>
    <property type="evidence" value="ECO:0007669"/>
    <property type="project" value="TreeGrafter"/>
</dbReference>
<dbReference type="GO" id="GO:0000731">
    <property type="term" value="P:DNA synthesis involved in DNA repair"/>
    <property type="evidence" value="ECO:0007669"/>
    <property type="project" value="TreeGrafter"/>
</dbReference>
<dbReference type="Gene3D" id="3.40.50.300">
    <property type="entry name" value="P-loop containing nucleotide triphosphate hydrolases"/>
    <property type="match status" value="1"/>
</dbReference>
<dbReference type="Pfam" id="PF13175">
    <property type="entry name" value="AAA_15"/>
    <property type="match status" value="1"/>
</dbReference>
<gene>
    <name evidence="2" type="ORF">LCGC14_0070340</name>
</gene>
<dbReference type="InterPro" id="IPR041685">
    <property type="entry name" value="AAA_GajA/Old/RecF-like"/>
</dbReference>
<dbReference type="EMBL" id="LAZR01000017">
    <property type="protein sequence ID" value="KKO06022.1"/>
    <property type="molecule type" value="Genomic_DNA"/>
</dbReference>
<protein>
    <recommendedName>
        <fullName evidence="1">Endonuclease GajA/Old nuclease/RecF-like AAA domain-containing protein</fullName>
    </recommendedName>
</protein>
<sequence>MIIGIFTRHYKVYKGAKYIPFGLKNIENFNLFIGHNGAGKSSILEALDTFFNGREFTVNNGEKRDECFVAPLFLIKKEDLGKYSKSSQEVMPIISDFFFEFNSTHSNYKNYEHFFEQRNGLIKYQDTHFLILAGKSYYNQNDNFLITFSNLIEKKITNRLGEEFKSQTALNTLKQDLLYHHTYIYIPVETSIQDFLRLEARGMQDLMSQSIRNKIEETLNKKIDTKSGSSVRTRKLSALDIINDDLENFIEKVEKTIQNIDSEYDFQLEFKSKKKLTANHLTDVIIDSFFSKRRLRKSEKVISNLSAGERKKALIDIAYSFLSQEEESKNDIILAIDEPEASLHISMCYDQFERLQRLSEIYNHQLLITTHWYGSLPILENGNLYHIEPIQNLAPSIKEFSFRNYFEERGEHPEDIQFKSFFDLASAIISSMRSNSNNWIIVESEEDKNYLNEYLKDTTNIKILPVGGCTIVKLLYEYLYLPISQKSDSKDLSGRIFCLTDTDMQGIKMDIPEESKNGILKIRRLQVNTTGAVDLVRINDNTSYPTEIEEVLNPIRFYKTLDSIIAIEDVESEIFKTWQLFEFDSGVKTSFIKGDNSIIFQKTQNEKSTRENKEIINQFIDLNKKKICKVYCLLDKEEVPSWIQKIEEFIKKSS</sequence>
<dbReference type="PANTHER" id="PTHR32182">
    <property type="entry name" value="DNA REPLICATION AND REPAIR PROTEIN RECF"/>
    <property type="match status" value="1"/>
</dbReference>